<evidence type="ECO:0000313" key="2">
    <source>
        <dbReference type="Proteomes" id="UP000007575"/>
    </source>
</evidence>
<protein>
    <submittedName>
        <fullName evidence="1">Uncharacterized protein</fullName>
    </submittedName>
</protein>
<evidence type="ECO:0000313" key="1">
    <source>
        <dbReference type="EMBL" id="AFD27233.1"/>
    </source>
</evidence>
<dbReference type="PATRIC" id="fig|745776.4.peg.3382"/>
<organism evidence="1 2">
    <name type="scientific">Deinococcus gobiensis (strain DSM 21396 / JCM 16679 / CGMCC 1.7299 / I-0)</name>
    <dbReference type="NCBI Taxonomy" id="745776"/>
    <lineage>
        <taxon>Bacteria</taxon>
        <taxon>Thermotogati</taxon>
        <taxon>Deinococcota</taxon>
        <taxon>Deinococci</taxon>
        <taxon>Deinococcales</taxon>
        <taxon>Deinococcaceae</taxon>
        <taxon>Deinococcus</taxon>
    </lineage>
</organism>
<gene>
    <name evidence="1" type="ordered locus">DGo_PA0348</name>
</gene>
<proteinExistence type="predicted"/>
<dbReference type="Proteomes" id="UP000007575">
    <property type="component" value="Plasmid P1"/>
</dbReference>
<accession>H8H0I2</accession>
<dbReference type="KEGG" id="dgo:DGo_PA0348"/>
<name>H8H0I2_DEIGI</name>
<geneLocation type="plasmid" evidence="1 2">
    <name>P1</name>
</geneLocation>
<reference evidence="1 2" key="1">
    <citation type="journal article" date="2012" name="PLoS ONE">
        <title>Genome sequence and transcriptome analysis of the radioresistant bacterium Deinococcus gobiensis: insights into the extreme environmental adaptations.</title>
        <authorList>
            <person name="Yuan M."/>
            <person name="Chen M."/>
            <person name="Zhang W."/>
            <person name="Lu W."/>
            <person name="Wang J."/>
            <person name="Yang M."/>
            <person name="Zhao P."/>
            <person name="Tang R."/>
            <person name="Li X."/>
            <person name="Hao Y."/>
            <person name="Zhou Z."/>
            <person name="Zhan Y."/>
            <person name="Yu H."/>
            <person name="Teng C."/>
            <person name="Yan Y."/>
            <person name="Ping S."/>
            <person name="Wang Y."/>
            <person name="Lin M."/>
        </authorList>
    </citation>
    <scope>NUCLEOTIDE SEQUENCE [LARGE SCALE GENOMIC DNA]</scope>
    <source>
        <strain evidence="2">DSM 21396 / JCM 16679 / CGMCC 1.7299 / I-0</strain>
        <plasmid evidence="1">P1</plasmid>
    </source>
</reference>
<dbReference type="AlphaFoldDB" id="H8H0I2"/>
<dbReference type="EMBL" id="CP002192">
    <property type="protein sequence ID" value="AFD27233.1"/>
    <property type="molecule type" value="Genomic_DNA"/>
</dbReference>
<keyword evidence="2" id="KW-1185">Reference proteome</keyword>
<keyword evidence="1" id="KW-0614">Plasmid</keyword>
<dbReference type="HOGENOM" id="CLU_3342863_0_0_0"/>
<sequence length="37" mass="4213">MGLLSKKDEAEQWRSTAYFDVKLLMAEIIKPSPQSNS</sequence>